<dbReference type="GO" id="GO:0005886">
    <property type="term" value="C:plasma membrane"/>
    <property type="evidence" value="ECO:0007669"/>
    <property type="project" value="UniProtKB-SubCell"/>
</dbReference>
<evidence type="ECO:0000256" key="4">
    <source>
        <dbReference type="ARBA" id="ARBA00022692"/>
    </source>
</evidence>
<dbReference type="PANTHER" id="PTHR30106:SF1">
    <property type="entry name" value="UPF0324 MEMBRANE PROTEIN FN0533"/>
    <property type="match status" value="1"/>
</dbReference>
<keyword evidence="5 7" id="KW-1133">Transmembrane helix</keyword>
<evidence type="ECO:0000256" key="2">
    <source>
        <dbReference type="ARBA" id="ARBA00007977"/>
    </source>
</evidence>
<protein>
    <recommendedName>
        <fullName evidence="10">Sulfate exporter family transporter</fullName>
    </recommendedName>
</protein>
<feature type="transmembrane region" description="Helical" evidence="7">
    <location>
        <begin position="201"/>
        <end position="221"/>
    </location>
</feature>
<organism evidence="8 9">
    <name type="scientific">Capnocytophaga cynodegmi</name>
    <dbReference type="NCBI Taxonomy" id="28189"/>
    <lineage>
        <taxon>Bacteria</taxon>
        <taxon>Pseudomonadati</taxon>
        <taxon>Bacteroidota</taxon>
        <taxon>Flavobacteriia</taxon>
        <taxon>Flavobacteriales</taxon>
        <taxon>Flavobacteriaceae</taxon>
        <taxon>Capnocytophaga</taxon>
    </lineage>
</organism>
<feature type="transmembrane region" description="Helical" evidence="7">
    <location>
        <begin position="52"/>
        <end position="70"/>
    </location>
</feature>
<evidence type="ECO:0000256" key="6">
    <source>
        <dbReference type="ARBA" id="ARBA00023136"/>
    </source>
</evidence>
<keyword evidence="4 7" id="KW-0812">Transmembrane</keyword>
<dbReference type="Proteomes" id="UP000038083">
    <property type="component" value="Unassembled WGS sequence"/>
</dbReference>
<accession>A0A0B7H5Z1</accession>
<comment type="similarity">
    <text evidence="2">Belongs to the UPF0324 family.</text>
</comment>
<evidence type="ECO:0000256" key="5">
    <source>
        <dbReference type="ARBA" id="ARBA00022989"/>
    </source>
</evidence>
<evidence type="ECO:0000256" key="7">
    <source>
        <dbReference type="SAM" id="Phobius"/>
    </source>
</evidence>
<gene>
    <name evidence="8" type="ORF">CCYN74_110032</name>
</gene>
<feature type="transmembrane region" description="Helical" evidence="7">
    <location>
        <begin position="230"/>
        <end position="247"/>
    </location>
</feature>
<feature type="transmembrane region" description="Helical" evidence="7">
    <location>
        <begin position="110"/>
        <end position="132"/>
    </location>
</feature>
<sequence length="312" mass="34429">MQINNFKLHNVFFIFFCCLCLTPWISSPVALLLGFFWALFFKNSFQNQLNKYIHLLLKIAVIGLGFGLRLDEALQAGSSGFLLTIGSILFVLVGGYFLGKLLKLGNILSFLLSVGTAICGGSAIAAVTPIANPKGRDISIALAIIFTLNSLALLIYPIIGQWLNLSQQEFGLWCAIGIHDTSSVVGAAGKFGDEALKIATIVKLARALWIIPLCFLTMFLFKSNNSKIKIPWFIIAFVLAIVVNTYFPIFNSVNKEITLVSKSILHLTLFLIGATLTREKLRTIGLRPLLFAVILWFMISFGSLEIIRNGLY</sequence>
<dbReference type="EMBL" id="CDOG01000003">
    <property type="protein sequence ID" value="CEN34780.1"/>
    <property type="molecule type" value="Genomic_DNA"/>
</dbReference>
<keyword evidence="3" id="KW-1003">Cell membrane</keyword>
<evidence type="ECO:0000313" key="9">
    <source>
        <dbReference type="Proteomes" id="UP000038083"/>
    </source>
</evidence>
<reference evidence="8 9" key="1">
    <citation type="submission" date="2015-01" db="EMBL/GenBank/DDBJ databases">
        <authorList>
            <person name="MANFREDI Pablo"/>
        </authorList>
    </citation>
    <scope>NUCLEOTIDE SEQUENCE [LARGE SCALE GENOMIC DNA]</scope>
    <source>
        <strain evidence="8 9">Ccy74</strain>
    </source>
</reference>
<dbReference type="PANTHER" id="PTHR30106">
    <property type="entry name" value="INNER MEMBRANE PROTEIN YEIH-RELATED"/>
    <property type="match status" value="1"/>
</dbReference>
<dbReference type="RefSeq" id="WP_026193868.1">
    <property type="nucleotide sequence ID" value="NZ_CDOF01000030.1"/>
</dbReference>
<proteinExistence type="inferred from homology"/>
<dbReference type="OrthoDB" id="9811391at2"/>
<evidence type="ECO:0000256" key="1">
    <source>
        <dbReference type="ARBA" id="ARBA00004651"/>
    </source>
</evidence>
<evidence type="ECO:0000313" key="8">
    <source>
        <dbReference type="EMBL" id="CEN34780.1"/>
    </source>
</evidence>
<name>A0A0B7H5Z1_9FLAO</name>
<feature type="transmembrane region" description="Helical" evidence="7">
    <location>
        <begin position="289"/>
        <end position="307"/>
    </location>
</feature>
<keyword evidence="6 7" id="KW-0472">Membrane</keyword>
<evidence type="ECO:0000256" key="3">
    <source>
        <dbReference type="ARBA" id="ARBA00022475"/>
    </source>
</evidence>
<feature type="transmembrane region" description="Helical" evidence="7">
    <location>
        <begin position="138"/>
        <end position="158"/>
    </location>
</feature>
<dbReference type="Pfam" id="PF03601">
    <property type="entry name" value="Cons_hypoth698"/>
    <property type="match status" value="1"/>
</dbReference>
<evidence type="ECO:0008006" key="10">
    <source>
        <dbReference type="Google" id="ProtNLM"/>
    </source>
</evidence>
<feature type="transmembrane region" description="Helical" evidence="7">
    <location>
        <begin position="76"/>
        <end position="98"/>
    </location>
</feature>
<dbReference type="AlphaFoldDB" id="A0A0B7H5Z1"/>
<feature type="transmembrane region" description="Helical" evidence="7">
    <location>
        <begin position="12"/>
        <end position="40"/>
    </location>
</feature>
<dbReference type="InterPro" id="IPR018383">
    <property type="entry name" value="UPF0324_pro"/>
</dbReference>
<comment type="subcellular location">
    <subcellularLocation>
        <location evidence="1">Cell membrane</location>
        <topology evidence="1">Multi-pass membrane protein</topology>
    </subcellularLocation>
</comment>